<evidence type="ECO:0000313" key="2">
    <source>
        <dbReference type="Proteomes" id="UP000499080"/>
    </source>
</evidence>
<accession>A0A4Y2GZM7</accession>
<dbReference type="EMBL" id="BGPR01001623">
    <property type="protein sequence ID" value="GBM58166.1"/>
    <property type="molecule type" value="Genomic_DNA"/>
</dbReference>
<keyword evidence="2" id="KW-1185">Reference proteome</keyword>
<reference evidence="1 2" key="1">
    <citation type="journal article" date="2019" name="Sci. Rep.">
        <title>Orb-weaving spider Araneus ventricosus genome elucidates the spidroin gene catalogue.</title>
        <authorList>
            <person name="Kono N."/>
            <person name="Nakamura H."/>
            <person name="Ohtoshi R."/>
            <person name="Moran D.A.P."/>
            <person name="Shinohara A."/>
            <person name="Yoshida Y."/>
            <person name="Fujiwara M."/>
            <person name="Mori M."/>
            <person name="Tomita M."/>
            <person name="Arakawa K."/>
        </authorList>
    </citation>
    <scope>NUCLEOTIDE SEQUENCE [LARGE SCALE GENOMIC DNA]</scope>
</reference>
<proteinExistence type="predicted"/>
<gene>
    <name evidence="1" type="ORF">AVEN_125040_1</name>
</gene>
<protein>
    <submittedName>
        <fullName evidence="1">Uncharacterized protein</fullName>
    </submittedName>
</protein>
<evidence type="ECO:0000313" key="1">
    <source>
        <dbReference type="EMBL" id="GBM58166.1"/>
    </source>
</evidence>
<sequence length="174" mass="19128">MRFSAQQAIIHDHSTPMQIRYQAPNLYSRHSLNARFGRPAPKAVIRSLPQCNWTPSAKTVIPNPPLNAKFRTTSAKLACSHDALHSAKIRTPVAKTRHSRSLPLSSKIRTPALSKPVIPDRLNAIGRPAPTRVPVTPTQCNSGIAQKPSFQSSTPRTIGRPATKLRHSLITLTQ</sequence>
<dbReference type="AlphaFoldDB" id="A0A4Y2GZM7"/>
<dbReference type="Proteomes" id="UP000499080">
    <property type="component" value="Unassembled WGS sequence"/>
</dbReference>
<name>A0A4Y2GZM7_ARAVE</name>
<organism evidence="1 2">
    <name type="scientific">Araneus ventricosus</name>
    <name type="common">Orbweaver spider</name>
    <name type="synonym">Epeira ventricosa</name>
    <dbReference type="NCBI Taxonomy" id="182803"/>
    <lineage>
        <taxon>Eukaryota</taxon>
        <taxon>Metazoa</taxon>
        <taxon>Ecdysozoa</taxon>
        <taxon>Arthropoda</taxon>
        <taxon>Chelicerata</taxon>
        <taxon>Arachnida</taxon>
        <taxon>Araneae</taxon>
        <taxon>Araneomorphae</taxon>
        <taxon>Entelegynae</taxon>
        <taxon>Araneoidea</taxon>
        <taxon>Araneidae</taxon>
        <taxon>Araneus</taxon>
    </lineage>
</organism>
<comment type="caution">
    <text evidence="1">The sequence shown here is derived from an EMBL/GenBank/DDBJ whole genome shotgun (WGS) entry which is preliminary data.</text>
</comment>